<feature type="transmembrane region" description="Helical" evidence="6">
    <location>
        <begin position="299"/>
        <end position="316"/>
    </location>
</feature>
<feature type="transmembrane region" description="Helical" evidence="6">
    <location>
        <begin position="322"/>
        <end position="339"/>
    </location>
</feature>
<protein>
    <submittedName>
        <fullName evidence="8">Competence protein ComEC</fullName>
    </submittedName>
</protein>
<dbReference type="Proteomes" id="UP000295632">
    <property type="component" value="Unassembled WGS sequence"/>
</dbReference>
<proteinExistence type="predicted"/>
<dbReference type="GO" id="GO:0005886">
    <property type="term" value="C:plasma membrane"/>
    <property type="evidence" value="ECO:0007669"/>
    <property type="project" value="UniProtKB-SubCell"/>
</dbReference>
<accession>A0A4R6TW27</accession>
<keyword evidence="4 6" id="KW-1133">Transmembrane helix</keyword>
<dbReference type="Pfam" id="PF00753">
    <property type="entry name" value="Lactamase_B"/>
    <property type="match status" value="1"/>
</dbReference>
<reference evidence="8 9" key="1">
    <citation type="submission" date="2019-03" db="EMBL/GenBank/DDBJ databases">
        <title>Genomic Encyclopedia of Type Strains, Phase IV (KMG-IV): sequencing the most valuable type-strain genomes for metagenomic binning, comparative biology and taxonomic classification.</title>
        <authorList>
            <person name="Goeker M."/>
        </authorList>
    </citation>
    <scope>NUCLEOTIDE SEQUENCE [LARGE SCALE GENOMIC DNA]</scope>
    <source>
        <strain evidence="8 9">DSM 28697</strain>
    </source>
</reference>
<feature type="transmembrane region" description="Helical" evidence="6">
    <location>
        <begin position="442"/>
        <end position="462"/>
    </location>
</feature>
<dbReference type="PANTHER" id="PTHR30619:SF1">
    <property type="entry name" value="RECOMBINATION PROTEIN 2"/>
    <property type="match status" value="1"/>
</dbReference>
<keyword evidence="3 6" id="KW-0812">Transmembrane</keyword>
<organism evidence="8 9">
    <name type="scientific">Aureibacillus halotolerans</name>
    <dbReference type="NCBI Taxonomy" id="1508390"/>
    <lineage>
        <taxon>Bacteria</taxon>
        <taxon>Bacillati</taxon>
        <taxon>Bacillota</taxon>
        <taxon>Bacilli</taxon>
        <taxon>Bacillales</taxon>
        <taxon>Bacillaceae</taxon>
        <taxon>Aureibacillus</taxon>
    </lineage>
</organism>
<dbReference type="InterPro" id="IPR052159">
    <property type="entry name" value="Competence_DNA_uptake"/>
</dbReference>
<dbReference type="PANTHER" id="PTHR30619">
    <property type="entry name" value="DNA INTERNALIZATION/COMPETENCE PROTEIN COMEC/REC2"/>
    <property type="match status" value="1"/>
</dbReference>
<comment type="subcellular location">
    <subcellularLocation>
        <location evidence="1">Cell membrane</location>
        <topology evidence="1">Multi-pass membrane protein</topology>
    </subcellularLocation>
</comment>
<dbReference type="EMBL" id="SNYJ01000011">
    <property type="protein sequence ID" value="TDQ38038.1"/>
    <property type="molecule type" value="Genomic_DNA"/>
</dbReference>
<feature type="transmembrane region" description="Helical" evidence="6">
    <location>
        <begin position="46"/>
        <end position="63"/>
    </location>
</feature>
<gene>
    <name evidence="8" type="ORF">EV213_111119</name>
</gene>
<feature type="transmembrane region" description="Helical" evidence="6">
    <location>
        <begin position="408"/>
        <end position="430"/>
    </location>
</feature>
<dbReference type="InterPro" id="IPR004477">
    <property type="entry name" value="ComEC_N"/>
</dbReference>
<dbReference type="GO" id="GO:0030420">
    <property type="term" value="P:establishment of competence for transformation"/>
    <property type="evidence" value="ECO:0007669"/>
    <property type="project" value="InterPro"/>
</dbReference>
<evidence type="ECO:0000313" key="9">
    <source>
        <dbReference type="Proteomes" id="UP000295632"/>
    </source>
</evidence>
<dbReference type="InterPro" id="IPR001279">
    <property type="entry name" value="Metallo-B-lactamas"/>
</dbReference>
<dbReference type="SUPFAM" id="SSF56281">
    <property type="entry name" value="Metallo-hydrolase/oxidoreductase"/>
    <property type="match status" value="1"/>
</dbReference>
<evidence type="ECO:0000256" key="3">
    <source>
        <dbReference type="ARBA" id="ARBA00022692"/>
    </source>
</evidence>
<dbReference type="InterPro" id="IPR036866">
    <property type="entry name" value="RibonucZ/Hydroxyglut_hydro"/>
</dbReference>
<name>A0A4R6TW27_9BACI</name>
<sequence length="740" mass="82328">MNNHGRLTVLAYFACVGCWGGLDDVSAAWAIAVCVSVLLMWSKKIFWLPFCVFAVFYALAWHTDATNITVIDPAQEHFQGTVSSFPETSESGSIRFAFKTVKGEVVMAKAEGLAKPLTRSMRCEMNATLKKPPKSTVPNSFDYSAYLYRQHIHWLAEVKTSTLHCFPPERSPLTLVYETRQRALSQIEKTFPPSLSPFAKALLLGDRSSMPEELTDVYNRFGISHLLSISGLHVAVLCMILFILLTRFFSRNTAMWLLLAFLPSYAIATGADPPVVRSVIKVGLVICWFFLLKQKLSSVEALSIAFMCMLAFSPYVLQSVSFQLSFLVTYGLLFSLNLLQTVSSHWFNQSLLISTIAQLVGGPIVLYHFYELSIWSPLWNVIFVPLYTAILLPGCLFLFLLSFVSPAFAALLGSFLGTGLDVMHAGLLYMDTAAPGTMLYGRAPLWVVCLEMISVVILLIGVERYRFQRRVLLFFLPFVLVFSSHYFMFQLSPLGRVTMLDVGQGDSIVIELPHRKGVLVIDAGGVFSPHFDPGEDIVGPYLKSRGIRRVDWMIVSHGDLDHVGGVSALLHANSVQRILMGKGKNLDSAAVQEVVNVAQTKGIQLVEATDHMQITQGGYSFDIFMSTKETLSRNSQSIVIKTMLGKKAWLFTGDIEEDRETQLVKEKDLKADILKIAHHGSETSTSVSFLEEVNPTLALISAGRNNQFGHPHPIVLNRLKSAEVVVRRTDLEGSIVIQFR</sequence>
<evidence type="ECO:0000313" key="8">
    <source>
        <dbReference type="EMBL" id="TDQ38038.1"/>
    </source>
</evidence>
<dbReference type="Pfam" id="PF13567">
    <property type="entry name" value="DUF4131"/>
    <property type="match status" value="1"/>
</dbReference>
<keyword evidence="2" id="KW-1003">Cell membrane</keyword>
<dbReference type="InterPro" id="IPR004797">
    <property type="entry name" value="Competence_ComEC/Rec2"/>
</dbReference>
<evidence type="ECO:0000256" key="1">
    <source>
        <dbReference type="ARBA" id="ARBA00004651"/>
    </source>
</evidence>
<dbReference type="OrthoDB" id="9761531at2"/>
<evidence type="ECO:0000259" key="7">
    <source>
        <dbReference type="SMART" id="SM00849"/>
    </source>
</evidence>
<feature type="domain" description="Metallo-beta-lactamase" evidence="7">
    <location>
        <begin position="504"/>
        <end position="704"/>
    </location>
</feature>
<dbReference type="Pfam" id="PF03772">
    <property type="entry name" value="Competence"/>
    <property type="match status" value="1"/>
</dbReference>
<dbReference type="NCBIfam" id="TIGR00360">
    <property type="entry name" value="ComEC_N-term"/>
    <property type="match status" value="1"/>
</dbReference>
<feature type="transmembrane region" description="Helical" evidence="6">
    <location>
        <begin position="226"/>
        <end position="249"/>
    </location>
</feature>
<dbReference type="NCBIfam" id="TIGR00361">
    <property type="entry name" value="ComEC_Rec2"/>
    <property type="match status" value="1"/>
</dbReference>
<dbReference type="SMART" id="SM00849">
    <property type="entry name" value="Lactamase_B"/>
    <property type="match status" value="1"/>
</dbReference>
<dbReference type="InterPro" id="IPR035681">
    <property type="entry name" value="ComA-like_MBL"/>
</dbReference>
<evidence type="ECO:0000256" key="6">
    <source>
        <dbReference type="SAM" id="Phobius"/>
    </source>
</evidence>
<dbReference type="Gene3D" id="3.60.15.10">
    <property type="entry name" value="Ribonuclease Z/Hydroxyacylglutathione hydrolase-like"/>
    <property type="match status" value="1"/>
</dbReference>
<evidence type="ECO:0000256" key="2">
    <source>
        <dbReference type="ARBA" id="ARBA00022475"/>
    </source>
</evidence>
<keyword evidence="5 6" id="KW-0472">Membrane</keyword>
<feature type="transmembrane region" description="Helical" evidence="6">
    <location>
        <begin position="351"/>
        <end position="370"/>
    </location>
</feature>
<dbReference type="AlphaFoldDB" id="A0A4R6TW27"/>
<feature type="transmembrane region" description="Helical" evidence="6">
    <location>
        <begin position="275"/>
        <end position="292"/>
    </location>
</feature>
<keyword evidence="9" id="KW-1185">Reference proteome</keyword>
<feature type="transmembrane region" description="Helical" evidence="6">
    <location>
        <begin position="382"/>
        <end position="401"/>
    </location>
</feature>
<dbReference type="InterPro" id="IPR025405">
    <property type="entry name" value="DUF4131"/>
</dbReference>
<evidence type="ECO:0000256" key="4">
    <source>
        <dbReference type="ARBA" id="ARBA00022989"/>
    </source>
</evidence>
<feature type="transmembrane region" description="Helical" evidence="6">
    <location>
        <begin position="471"/>
        <end position="489"/>
    </location>
</feature>
<dbReference type="RefSeq" id="WP_133581082.1">
    <property type="nucleotide sequence ID" value="NZ_SNYJ01000011.1"/>
</dbReference>
<dbReference type="CDD" id="cd07731">
    <property type="entry name" value="ComA-like_MBL-fold"/>
    <property type="match status" value="1"/>
</dbReference>
<evidence type="ECO:0000256" key="5">
    <source>
        <dbReference type="ARBA" id="ARBA00023136"/>
    </source>
</evidence>
<comment type="caution">
    <text evidence="8">The sequence shown here is derived from an EMBL/GenBank/DDBJ whole genome shotgun (WGS) entry which is preliminary data.</text>
</comment>